<accession>A0ABY3MVW0</accession>
<feature type="region of interest" description="Disordered" evidence="1">
    <location>
        <begin position="1"/>
        <end position="31"/>
    </location>
</feature>
<evidence type="ECO:0000313" key="4">
    <source>
        <dbReference type="EMBL" id="TYK65244.1"/>
    </source>
</evidence>
<keyword evidence="2" id="KW-1133">Transmembrane helix</keyword>
<proteinExistence type="predicted"/>
<organism evidence="4 5">
    <name type="scientific">Colwellia echini</name>
    <dbReference type="NCBI Taxonomy" id="1982103"/>
    <lineage>
        <taxon>Bacteria</taxon>
        <taxon>Pseudomonadati</taxon>
        <taxon>Pseudomonadota</taxon>
        <taxon>Gammaproteobacteria</taxon>
        <taxon>Alteromonadales</taxon>
        <taxon>Colwelliaceae</taxon>
        <taxon>Colwellia</taxon>
    </lineage>
</organism>
<dbReference type="PROSITE" id="PS51724">
    <property type="entry name" value="SPOR"/>
    <property type="match status" value="1"/>
</dbReference>
<dbReference type="Proteomes" id="UP000815846">
    <property type="component" value="Unassembled WGS sequence"/>
</dbReference>
<evidence type="ECO:0000313" key="5">
    <source>
        <dbReference type="Proteomes" id="UP000815846"/>
    </source>
</evidence>
<evidence type="ECO:0000256" key="2">
    <source>
        <dbReference type="SAM" id="Phobius"/>
    </source>
</evidence>
<keyword evidence="5" id="KW-1185">Reference proteome</keyword>
<dbReference type="Pfam" id="PF05036">
    <property type="entry name" value="SPOR"/>
    <property type="match status" value="1"/>
</dbReference>
<evidence type="ECO:0000256" key="1">
    <source>
        <dbReference type="SAM" id="MobiDB-lite"/>
    </source>
</evidence>
<dbReference type="Gene3D" id="3.30.70.1070">
    <property type="entry name" value="Sporulation related repeat"/>
    <property type="match status" value="1"/>
</dbReference>
<name>A0ABY3MVW0_9GAMM</name>
<dbReference type="EMBL" id="PJAI02000012">
    <property type="protein sequence ID" value="TYK65244.1"/>
    <property type="molecule type" value="Genomic_DNA"/>
</dbReference>
<protein>
    <recommendedName>
        <fullName evidence="3">SPOR domain-containing protein</fullName>
    </recommendedName>
</protein>
<dbReference type="InterPro" id="IPR036680">
    <property type="entry name" value="SPOR-like_sf"/>
</dbReference>
<comment type="caution">
    <text evidence="4">The sequence shown here is derived from an EMBL/GenBank/DDBJ whole genome shotgun (WGS) entry which is preliminary data.</text>
</comment>
<sequence>MSALANILSSHRSSKNLSEDERMTTAKQNSANSISDISVTTRIDYNLRFAKQAVLVVGDNAAQYSQIASQYLVSLSNGSSSSDANSAANNSQINVAFVSASTKLNDIQIRCRLIEQLFVNTLFDPEQSLAVSVLKFAKQHGEAITIVIDHAHALSLQIKYELCQLVDQAKKHNLLVNVVIFGLMEAAQQLSINKGLFKNKIAVIDAESGQIISFTDNKIKPKKTKISLTLFQKLSLGTVIFVLIGLIFLGFKLVTAELNKQSNVLAKKNTASMVIKPESSISYNGTQEIINAAITQTELNTALEPSINTQASSAEINSAILVTEEINNIEPVLAETADVMSALNLAASNNNSAEAPGSSFTESNAVIGDLGITNKSSEKLTTIDGHYYKNQMVVYDQGYVIQIAGFSDKQLWQRFINDNRENNLHSYKRLLNEKNFIVVTSQVYPNKAAAKEALRLLPTNLSARKPWLKDISAVINEINTFKG</sequence>
<reference evidence="4 5" key="1">
    <citation type="submission" date="2019-08" db="EMBL/GenBank/DDBJ databases">
        <title>Microbe sample from Colwellia echini.</title>
        <authorList>
            <person name="Christiansen L."/>
            <person name="Pathiraja D."/>
            <person name="Schultz-Johansen M."/>
            <person name="Choi I.-G."/>
            <person name="Stougaard P."/>
        </authorList>
    </citation>
    <scope>NUCLEOTIDE SEQUENCE [LARGE SCALE GENOMIC DNA]</scope>
    <source>
        <strain evidence="4 5">A3</strain>
    </source>
</reference>
<feature type="domain" description="SPOR" evidence="3">
    <location>
        <begin position="393"/>
        <end position="470"/>
    </location>
</feature>
<dbReference type="RefSeq" id="WP_101345659.1">
    <property type="nucleotide sequence ID" value="NZ_PJAI02000012.1"/>
</dbReference>
<keyword evidence="2" id="KW-0812">Transmembrane</keyword>
<evidence type="ECO:0000259" key="3">
    <source>
        <dbReference type="PROSITE" id="PS51724"/>
    </source>
</evidence>
<keyword evidence="2" id="KW-0472">Membrane</keyword>
<gene>
    <name evidence="4" type="ORF">CWS31_011325</name>
</gene>
<feature type="transmembrane region" description="Helical" evidence="2">
    <location>
        <begin position="230"/>
        <end position="251"/>
    </location>
</feature>
<dbReference type="InterPro" id="IPR007730">
    <property type="entry name" value="SPOR-like_dom"/>
</dbReference>